<reference evidence="1" key="1">
    <citation type="journal article" date="2020" name="mSystems">
        <title>Genome- and Community-Level Interaction Insights into Carbon Utilization and Element Cycling Functions of Hydrothermarchaeota in Hydrothermal Sediment.</title>
        <authorList>
            <person name="Zhou Z."/>
            <person name="Liu Y."/>
            <person name="Xu W."/>
            <person name="Pan J."/>
            <person name="Luo Z.H."/>
            <person name="Li M."/>
        </authorList>
    </citation>
    <scope>NUCLEOTIDE SEQUENCE [LARGE SCALE GENOMIC DNA]</scope>
    <source>
        <strain evidence="1">SpSt-1</strain>
    </source>
</reference>
<accession>A0A7C5YS07</accession>
<comment type="caution">
    <text evidence="1">The sequence shown here is derived from an EMBL/GenBank/DDBJ whole genome shotgun (WGS) entry which is preliminary data.</text>
</comment>
<dbReference type="AlphaFoldDB" id="A0A7C5YS07"/>
<dbReference type="EMBL" id="DRUB01000034">
    <property type="protein sequence ID" value="HHR95610.1"/>
    <property type="molecule type" value="Genomic_DNA"/>
</dbReference>
<name>A0A7C5YS07_9CREN</name>
<protein>
    <submittedName>
        <fullName evidence="1">Uncharacterized protein</fullName>
    </submittedName>
</protein>
<gene>
    <name evidence="1" type="ORF">ENL47_02010</name>
</gene>
<proteinExistence type="predicted"/>
<evidence type="ECO:0000313" key="1">
    <source>
        <dbReference type="EMBL" id="HHR95610.1"/>
    </source>
</evidence>
<organism evidence="1">
    <name type="scientific">Ignisphaera aggregans</name>
    <dbReference type="NCBI Taxonomy" id="334771"/>
    <lineage>
        <taxon>Archaea</taxon>
        <taxon>Thermoproteota</taxon>
        <taxon>Thermoprotei</taxon>
        <taxon>Desulfurococcales</taxon>
        <taxon>Desulfurococcaceae</taxon>
        <taxon>Ignisphaera</taxon>
    </lineage>
</organism>
<sequence length="250" mass="29011">MPRFIALTCRSEYRYVLDILKRMIKDVKIIENINALDDIQDIELLLNFDCKLNYEKLFKLNVNFKIINIYSIIDKNNIEKNLISSSTLIYIQPIVGTIRVIKSRIKSLFDTINAIKIMVKCDALCNNILLCGDNSMNKNLSSIKNILKDLDTEKIDISCINGNSIIKIMAEGMQFNKKKKIFYSIIYKNDINRFIAIEIYSCIKLIIDRVVSNGILMPEDIGRDEGTFAYYISNLIANQLKIRIIYKEKR</sequence>